<feature type="transmembrane region" description="Helical" evidence="1">
    <location>
        <begin position="193"/>
        <end position="211"/>
    </location>
</feature>
<feature type="transmembrane region" description="Helical" evidence="1">
    <location>
        <begin position="148"/>
        <end position="173"/>
    </location>
</feature>
<evidence type="ECO:0000313" key="3">
    <source>
        <dbReference type="EMBL" id="NDV89934.1"/>
    </source>
</evidence>
<evidence type="ECO:0000313" key="4">
    <source>
        <dbReference type="Proteomes" id="UP000470213"/>
    </source>
</evidence>
<feature type="transmembrane region" description="Helical" evidence="1">
    <location>
        <begin position="9"/>
        <end position="28"/>
    </location>
</feature>
<dbReference type="GO" id="GO:0080120">
    <property type="term" value="P:CAAX-box protein maturation"/>
    <property type="evidence" value="ECO:0007669"/>
    <property type="project" value="UniProtKB-ARBA"/>
</dbReference>
<feature type="domain" description="CAAX prenyl protease 2/Lysostaphin resistance protein A-like" evidence="2">
    <location>
        <begin position="106"/>
        <end position="196"/>
    </location>
</feature>
<keyword evidence="3" id="KW-0378">Hydrolase</keyword>
<dbReference type="EMBL" id="JAAAWN010000002">
    <property type="protein sequence ID" value="NDV89934.1"/>
    <property type="molecule type" value="Genomic_DNA"/>
</dbReference>
<name>A0A7X5LIH0_9ALTE</name>
<keyword evidence="3" id="KW-0645">Protease</keyword>
<evidence type="ECO:0000256" key="1">
    <source>
        <dbReference type="SAM" id="Phobius"/>
    </source>
</evidence>
<evidence type="ECO:0000259" key="2">
    <source>
        <dbReference type="Pfam" id="PF02517"/>
    </source>
</evidence>
<feature type="transmembrane region" description="Helical" evidence="1">
    <location>
        <begin position="34"/>
        <end position="53"/>
    </location>
</feature>
<dbReference type="GO" id="GO:0006508">
    <property type="term" value="P:proteolysis"/>
    <property type="evidence" value="ECO:0007669"/>
    <property type="project" value="UniProtKB-KW"/>
</dbReference>
<keyword evidence="1" id="KW-0472">Membrane</keyword>
<dbReference type="Proteomes" id="UP000470213">
    <property type="component" value="Unassembled WGS sequence"/>
</dbReference>
<reference evidence="3 4" key="1">
    <citation type="submission" date="2020-01" db="EMBL/GenBank/DDBJ databases">
        <authorList>
            <person name="Chen J."/>
            <person name="Zhu S."/>
            <person name="Yang J."/>
        </authorList>
    </citation>
    <scope>NUCLEOTIDE SEQUENCE [LARGE SCALE GENOMIC DNA]</scope>
    <source>
        <strain evidence="3 4">345S023</strain>
    </source>
</reference>
<protein>
    <submittedName>
        <fullName evidence="3">CPBP family intramembrane metalloprotease</fullName>
    </submittedName>
</protein>
<accession>A0A7X5LIH0</accession>
<dbReference type="RefSeq" id="WP_163083538.1">
    <property type="nucleotide sequence ID" value="NZ_JAAAWN010000002.1"/>
</dbReference>
<dbReference type="InterPro" id="IPR003675">
    <property type="entry name" value="Rce1/LyrA-like_dom"/>
</dbReference>
<keyword evidence="1" id="KW-0812">Transmembrane</keyword>
<dbReference type="AlphaFoldDB" id="A0A7X5LIH0"/>
<sequence>MSKSTVLKLWSELVLLFVALPFAIFYWINHFADWLMPILGMLGLGCLAVLLADKQFHRVRLWHWQDGKTHLKQALKLFVPWASLLALVVYLVKPDLFLHWPLNQPWMWVLTLLIYPIVSVIPQEIIFRTFFFHRYKRILPSRYARWGASTFVFGLAHLVYGNWVAVIISWIGGAIFGYRYMQTNSTPVVVIEHALWGSFLFTVGLGSYLVIAG</sequence>
<dbReference type="GO" id="GO:0008237">
    <property type="term" value="F:metallopeptidase activity"/>
    <property type="evidence" value="ECO:0007669"/>
    <property type="project" value="UniProtKB-KW"/>
</dbReference>
<proteinExistence type="predicted"/>
<feature type="transmembrane region" description="Helical" evidence="1">
    <location>
        <begin position="74"/>
        <end position="93"/>
    </location>
</feature>
<gene>
    <name evidence="3" type="ORF">GTH32_01825</name>
</gene>
<dbReference type="GO" id="GO:0004175">
    <property type="term" value="F:endopeptidase activity"/>
    <property type="evidence" value="ECO:0007669"/>
    <property type="project" value="UniProtKB-ARBA"/>
</dbReference>
<dbReference type="Pfam" id="PF02517">
    <property type="entry name" value="Rce1-like"/>
    <property type="match status" value="1"/>
</dbReference>
<keyword evidence="3" id="KW-0482">Metalloprotease</keyword>
<keyword evidence="1" id="KW-1133">Transmembrane helix</keyword>
<keyword evidence="4" id="KW-1185">Reference proteome</keyword>
<organism evidence="3 4">
    <name type="scientific">Alteromonas profundi</name>
    <dbReference type="NCBI Taxonomy" id="2696062"/>
    <lineage>
        <taxon>Bacteria</taxon>
        <taxon>Pseudomonadati</taxon>
        <taxon>Pseudomonadota</taxon>
        <taxon>Gammaproteobacteria</taxon>
        <taxon>Alteromonadales</taxon>
        <taxon>Alteromonadaceae</taxon>
        <taxon>Alteromonas/Salinimonas group</taxon>
        <taxon>Alteromonas</taxon>
    </lineage>
</organism>
<comment type="caution">
    <text evidence="3">The sequence shown here is derived from an EMBL/GenBank/DDBJ whole genome shotgun (WGS) entry which is preliminary data.</text>
</comment>
<feature type="transmembrane region" description="Helical" evidence="1">
    <location>
        <begin position="105"/>
        <end position="127"/>
    </location>
</feature>